<feature type="compositionally biased region" description="Basic and acidic residues" evidence="1">
    <location>
        <begin position="11"/>
        <end position="26"/>
    </location>
</feature>
<protein>
    <submittedName>
        <fullName evidence="3">Fimbrial assembly protein</fullName>
    </submittedName>
</protein>
<accession>A0A7C3VJC2</accession>
<keyword evidence="2" id="KW-0812">Transmembrane</keyword>
<evidence type="ECO:0000256" key="1">
    <source>
        <dbReference type="SAM" id="MobiDB-lite"/>
    </source>
</evidence>
<dbReference type="AlphaFoldDB" id="A0A7C3VJC2"/>
<dbReference type="InterPro" id="IPR007813">
    <property type="entry name" value="PilN"/>
</dbReference>
<reference evidence="3" key="1">
    <citation type="journal article" date="2020" name="mSystems">
        <title>Genome- and Community-Level Interaction Insights into Carbon Utilization and Element Cycling Functions of Hydrothermarchaeota in Hydrothermal Sediment.</title>
        <authorList>
            <person name="Zhou Z."/>
            <person name="Liu Y."/>
            <person name="Xu W."/>
            <person name="Pan J."/>
            <person name="Luo Z.H."/>
            <person name="Li M."/>
        </authorList>
    </citation>
    <scope>NUCLEOTIDE SEQUENCE [LARGE SCALE GENOMIC DNA]</scope>
    <source>
        <strain evidence="3">SpSt-374</strain>
    </source>
</reference>
<feature type="transmembrane region" description="Helical" evidence="2">
    <location>
        <begin position="31"/>
        <end position="54"/>
    </location>
</feature>
<comment type="caution">
    <text evidence="3">The sequence shown here is derived from an EMBL/GenBank/DDBJ whole genome shotgun (WGS) entry which is preliminary data.</text>
</comment>
<keyword evidence="2" id="KW-0472">Membrane</keyword>
<organism evidence="3">
    <name type="scientific">Planktothricoides sp. SpSt-374</name>
    <dbReference type="NCBI Taxonomy" id="2282167"/>
    <lineage>
        <taxon>Bacteria</taxon>
        <taxon>Bacillati</taxon>
        <taxon>Cyanobacteriota</taxon>
        <taxon>Cyanophyceae</taxon>
        <taxon>Oscillatoriophycideae</taxon>
        <taxon>Oscillatoriales</taxon>
        <taxon>Oscillatoriaceae</taxon>
        <taxon>Planktothricoides</taxon>
    </lineage>
</organism>
<sequence>MYSLDINFLNDRPDYKPPPPPERDRTSQGPVFLMAGAAVGVAIPALVAGMWFVINAENQKLTTEKTELDSRKGALDAQVKKVDQLNAQTKQYETQSQFFASIFDTSVKPLSALMEELGSRLPAGVQITVINHTLEQAKPEELQPDSPWSAVKQKMEIEGVARSFDEVNQFVLTLKKSPFLKAEETELVSATLVANPIKIEPLEDQKVPDNLELPKVVQYKINTIASNVRGSEILKDLERAGDLGVVSRIKILQQQGVIKQ</sequence>
<dbReference type="Pfam" id="PF05137">
    <property type="entry name" value="PilN"/>
    <property type="match status" value="1"/>
</dbReference>
<name>A0A7C3VJC2_9CYAN</name>
<evidence type="ECO:0000256" key="2">
    <source>
        <dbReference type="SAM" id="Phobius"/>
    </source>
</evidence>
<keyword evidence="2" id="KW-1133">Transmembrane helix</keyword>
<feature type="region of interest" description="Disordered" evidence="1">
    <location>
        <begin position="1"/>
        <end position="28"/>
    </location>
</feature>
<dbReference type="EMBL" id="DSPX01000088">
    <property type="protein sequence ID" value="HGG00757.1"/>
    <property type="molecule type" value="Genomic_DNA"/>
</dbReference>
<proteinExistence type="predicted"/>
<gene>
    <name evidence="3" type="ORF">ENR15_08935</name>
</gene>
<dbReference type="PANTHER" id="PTHR40278:SF1">
    <property type="entry name" value="DNA UTILIZATION PROTEIN HOFN"/>
    <property type="match status" value="1"/>
</dbReference>
<dbReference type="InterPro" id="IPR052534">
    <property type="entry name" value="Extracell_DNA_Util/SecSys_Comp"/>
</dbReference>
<evidence type="ECO:0000313" key="3">
    <source>
        <dbReference type="EMBL" id="HGG00757.1"/>
    </source>
</evidence>
<dbReference type="PANTHER" id="PTHR40278">
    <property type="entry name" value="DNA UTILIZATION PROTEIN HOFN"/>
    <property type="match status" value="1"/>
</dbReference>